<reference evidence="1" key="1">
    <citation type="submission" date="2022-07" db="EMBL/GenBank/DDBJ databases">
        <title>Phylogenomic reconstructions and comparative analyses of Kickxellomycotina fungi.</title>
        <authorList>
            <person name="Reynolds N.K."/>
            <person name="Stajich J.E."/>
            <person name="Barry K."/>
            <person name="Grigoriev I.V."/>
            <person name="Crous P."/>
            <person name="Smith M.E."/>
        </authorList>
    </citation>
    <scope>NUCLEOTIDE SEQUENCE</scope>
    <source>
        <strain evidence="1">NRRL 5244</strain>
    </source>
</reference>
<name>A0ACC1JDB8_9FUNG</name>
<organism evidence="1 2">
    <name type="scientific">Linderina macrospora</name>
    <dbReference type="NCBI Taxonomy" id="4868"/>
    <lineage>
        <taxon>Eukaryota</taxon>
        <taxon>Fungi</taxon>
        <taxon>Fungi incertae sedis</taxon>
        <taxon>Zoopagomycota</taxon>
        <taxon>Kickxellomycotina</taxon>
        <taxon>Kickxellomycetes</taxon>
        <taxon>Kickxellales</taxon>
        <taxon>Kickxellaceae</taxon>
        <taxon>Linderina</taxon>
    </lineage>
</organism>
<keyword evidence="2" id="KW-1185">Reference proteome</keyword>
<dbReference type="EMBL" id="JANBPW010000821">
    <property type="protein sequence ID" value="KAJ1948169.1"/>
    <property type="molecule type" value="Genomic_DNA"/>
</dbReference>
<comment type="caution">
    <text evidence="1">The sequence shown here is derived from an EMBL/GenBank/DDBJ whole genome shotgun (WGS) entry which is preliminary data.</text>
</comment>
<evidence type="ECO:0000313" key="1">
    <source>
        <dbReference type="EMBL" id="KAJ1948169.1"/>
    </source>
</evidence>
<proteinExistence type="predicted"/>
<accession>A0ACC1JDB8</accession>
<sequence length="764" mass="86244">MATDYLLGADTGVSPQAAGQIVPRQHSQCSRRVATLYPLHSSIPYNRIQHLQTMIDPDDREFFSWDPELPDPESEPDQAPATYGFLATVPLEIKREQFRALNNVLSDFRISDLFTTASQVRWAAGVIKLGLQLPIEDLDLISDALSQNSELLYTLHEIDFSHEKSDLSPEALQLLLAKSTTTVIRRLGVLFNPRPFFWDQMPTREIVHQSNQRMGKITESCITMPKPLSSQNTPTAPTSLRRTLSAKGALLRVTSARSGKLAQSATPTQEDIAGREVGDQKDKAEQHALEDGSELTNIGEMWGSSWEDTSGAANEDDFMANEQWLEVIGSQDDAGDSGPSSLQPPLKGSSMPPPSEPTALTTMQGDASTGIQPIHNTPGLPKTHVDDETLRERQKARLRRAAALWEGYVELLHRAIQVFLAVLEHNQPDVYCKELSSLHLWFVAIIDLVLSQGGNSPHLDPWVQRYRPHIGLEIWDITWATLGDRLEDVALTFAVAVWGRLVSTENINWRYMKNFTYWIHREKVMREWLKIIGDLSVCVMRLHYASSIAFKEYAESRPPNLLDTLNNLSSHSAEALLYYYMTVPLDTRMIPPNTYYTYVMEVCEIVNRMLDIEKVVVVDEVVHLQRPPSANYMLFYFGTPLFFMARAETDGTSESVTAKTQALVVLSRVLATEAQPEDPIHQKYRDRILRVLYEVFHKDSQAQIILPSVQLLLNKTAYIRPLIPDIVILSVREMQLVSSTVNVSLVHRSNMLHPLLNVFSYCQC</sequence>
<gene>
    <name evidence="1" type="ORF">FBU59_001719</name>
</gene>
<dbReference type="Proteomes" id="UP001150603">
    <property type="component" value="Unassembled WGS sequence"/>
</dbReference>
<protein>
    <submittedName>
        <fullName evidence="1">Uncharacterized protein</fullName>
    </submittedName>
</protein>
<evidence type="ECO:0000313" key="2">
    <source>
        <dbReference type="Proteomes" id="UP001150603"/>
    </source>
</evidence>